<gene>
    <name evidence="1" type="ORF">ACFFII_17615</name>
</gene>
<name>A0ABV6I8J4_9RHOB</name>
<keyword evidence="2" id="KW-1185">Reference proteome</keyword>
<proteinExistence type="predicted"/>
<sequence length="477" mass="51790">MILMAYDNPGGPNNFRYRVGLNLDGNGVPASWLPQFITTDGVGWEGQGAGAALASLDGDSRPDLILMAYDAPSGANSFRYRIGWNLGANGQPQSWQPGFVQVDGVGWEGQGADVLITSLDANPRPEMILLAYDNPRGANNFRYRIGWNLGTNGIAASWQPGFFTTEGVGWEGQGAGASIAYLDNDPRPELVVMAYDAPPGANDFRYRVGFNLSDTGTVTAWQSGFTAVAGLGHEGQGAGMTFHNLDGDARPDMVLMAYDNPPGPNEFRYRVLNNRGLAQGLDLEMDRLSSVGWLPASATVNGITDDLPSMYRRMGIDARISQDRGDLRDLHPGTCYTDAELAGLLTAQMSQPPADPARWHMYGILVTCHVDGILGIMFDTLQRRGFAQFMNAFTEDGRRLRTAAHELGHAICLYHSDGDAWRIGGPVPGTGRTIMNQTAVLAPDWGYAWDSASLHLAYENSRARWRPVSGFGFNNCK</sequence>
<evidence type="ECO:0008006" key="3">
    <source>
        <dbReference type="Google" id="ProtNLM"/>
    </source>
</evidence>
<dbReference type="Proteomes" id="UP001589799">
    <property type="component" value="Unassembled WGS sequence"/>
</dbReference>
<dbReference type="EMBL" id="JBHLWE010000080">
    <property type="protein sequence ID" value="MFC0342556.1"/>
    <property type="molecule type" value="Genomic_DNA"/>
</dbReference>
<protein>
    <recommendedName>
        <fullName evidence="3">VCBS repeat-containing protein</fullName>
    </recommendedName>
</protein>
<organism evidence="1 2">
    <name type="scientific">Paracoccus niistensis</name>
    <dbReference type="NCBI Taxonomy" id="632935"/>
    <lineage>
        <taxon>Bacteria</taxon>
        <taxon>Pseudomonadati</taxon>
        <taxon>Pseudomonadota</taxon>
        <taxon>Alphaproteobacteria</taxon>
        <taxon>Rhodobacterales</taxon>
        <taxon>Paracoccaceae</taxon>
        <taxon>Paracoccus</taxon>
    </lineage>
</organism>
<dbReference type="InterPro" id="IPR028994">
    <property type="entry name" value="Integrin_alpha_N"/>
</dbReference>
<reference evidence="1 2" key="1">
    <citation type="submission" date="2024-09" db="EMBL/GenBank/DDBJ databases">
        <authorList>
            <person name="Sun Q."/>
            <person name="Mori K."/>
        </authorList>
    </citation>
    <scope>NUCLEOTIDE SEQUENCE [LARGE SCALE GENOMIC DNA]</scope>
    <source>
        <strain evidence="1 2">KCTC 22789</strain>
    </source>
</reference>
<dbReference type="RefSeq" id="WP_377700173.1">
    <property type="nucleotide sequence ID" value="NZ_JBHLWE010000080.1"/>
</dbReference>
<comment type="caution">
    <text evidence="1">The sequence shown here is derived from an EMBL/GenBank/DDBJ whole genome shotgun (WGS) entry which is preliminary data.</text>
</comment>
<dbReference type="SUPFAM" id="SSF55486">
    <property type="entry name" value="Metalloproteases ('zincins'), catalytic domain"/>
    <property type="match status" value="1"/>
</dbReference>
<accession>A0ABV6I8J4</accession>
<evidence type="ECO:0000313" key="1">
    <source>
        <dbReference type="EMBL" id="MFC0342556.1"/>
    </source>
</evidence>
<dbReference type="SUPFAM" id="SSF69318">
    <property type="entry name" value="Integrin alpha N-terminal domain"/>
    <property type="match status" value="1"/>
</dbReference>
<evidence type="ECO:0000313" key="2">
    <source>
        <dbReference type="Proteomes" id="UP001589799"/>
    </source>
</evidence>